<organism evidence="3 4">
    <name type="scientific">Caballeronia fortuita</name>
    <dbReference type="NCBI Taxonomy" id="1777138"/>
    <lineage>
        <taxon>Bacteria</taxon>
        <taxon>Pseudomonadati</taxon>
        <taxon>Pseudomonadota</taxon>
        <taxon>Betaproteobacteria</taxon>
        <taxon>Burkholderiales</taxon>
        <taxon>Burkholderiaceae</taxon>
        <taxon>Caballeronia</taxon>
    </lineage>
</organism>
<name>A0A158A263_9BURK</name>
<dbReference type="GO" id="GO:0000160">
    <property type="term" value="P:phosphorelay signal transduction system"/>
    <property type="evidence" value="ECO:0007669"/>
    <property type="project" value="InterPro"/>
</dbReference>
<dbReference type="Pfam" id="PF00072">
    <property type="entry name" value="Response_reg"/>
    <property type="match status" value="1"/>
</dbReference>
<keyword evidence="4" id="KW-1185">Reference proteome</keyword>
<dbReference type="PANTHER" id="PTHR45566:SF1">
    <property type="entry name" value="HTH-TYPE TRANSCRIPTIONAL REGULATOR YHJB-RELATED"/>
    <property type="match status" value="1"/>
</dbReference>
<protein>
    <submittedName>
        <fullName evidence="3">Two-component system, response regulator</fullName>
    </submittedName>
</protein>
<evidence type="ECO:0000256" key="1">
    <source>
        <dbReference type="PROSITE-ProRule" id="PRU00169"/>
    </source>
</evidence>
<dbReference type="PROSITE" id="PS50110">
    <property type="entry name" value="RESPONSE_REGULATORY"/>
    <property type="match status" value="1"/>
</dbReference>
<dbReference type="OrthoDB" id="9129490at2"/>
<feature type="domain" description="Response regulatory" evidence="2">
    <location>
        <begin position="8"/>
        <end position="126"/>
    </location>
</feature>
<dbReference type="SUPFAM" id="SSF52172">
    <property type="entry name" value="CheY-like"/>
    <property type="match status" value="1"/>
</dbReference>
<dbReference type="InterPro" id="IPR011006">
    <property type="entry name" value="CheY-like_superfamily"/>
</dbReference>
<dbReference type="STRING" id="1777138.AWB77_01348"/>
<dbReference type="Gene3D" id="3.40.50.2300">
    <property type="match status" value="1"/>
</dbReference>
<accession>A0A158A263</accession>
<comment type="caution">
    <text evidence="1">Lacks conserved residue(s) required for the propagation of feature annotation.</text>
</comment>
<dbReference type="InterPro" id="IPR001789">
    <property type="entry name" value="Sig_transdc_resp-reg_receiver"/>
</dbReference>
<dbReference type="PANTHER" id="PTHR45566">
    <property type="entry name" value="HTH-TYPE TRANSCRIPTIONAL REGULATOR YHJB-RELATED"/>
    <property type="match status" value="1"/>
</dbReference>
<sequence length="170" mass="18810">MNRENKIKIVVADDRPVVLYGLQSWFESHERFSVSLCVRSTDQLLARLKIARYDLIVLSGGMEGAQADDFALLRALRDAYPQTPIVAFTDSTDAHVLADMQRAGAAGLVSMREEARAFERVCERVISGATEIVSPRIAACCDAAAAPAWFDASPDYDLVRMSVRQFLARI</sequence>
<dbReference type="EMBL" id="FCNX02000002">
    <property type="protein sequence ID" value="SAK51911.1"/>
    <property type="molecule type" value="Genomic_DNA"/>
</dbReference>
<evidence type="ECO:0000259" key="2">
    <source>
        <dbReference type="PROSITE" id="PS50110"/>
    </source>
</evidence>
<comment type="caution">
    <text evidence="3">The sequence shown here is derived from an EMBL/GenBank/DDBJ whole genome shotgun (WGS) entry which is preliminary data.</text>
</comment>
<proteinExistence type="predicted"/>
<dbReference type="AlphaFoldDB" id="A0A158A263"/>
<reference evidence="3" key="1">
    <citation type="submission" date="2016-01" db="EMBL/GenBank/DDBJ databases">
        <authorList>
            <person name="Peeters C."/>
        </authorList>
    </citation>
    <scope>NUCLEOTIDE SEQUENCE</scope>
    <source>
        <strain evidence="3">LMG 29320</strain>
    </source>
</reference>
<evidence type="ECO:0000313" key="3">
    <source>
        <dbReference type="EMBL" id="SAK51911.1"/>
    </source>
</evidence>
<dbReference type="SMART" id="SM00448">
    <property type="entry name" value="REC"/>
    <property type="match status" value="1"/>
</dbReference>
<dbReference type="InterPro" id="IPR051015">
    <property type="entry name" value="EvgA-like"/>
</dbReference>
<dbReference type="RefSeq" id="WP_061133584.1">
    <property type="nucleotide sequence ID" value="NZ_FCNX02000002.1"/>
</dbReference>
<gene>
    <name evidence="3" type="ORF">AWB77_01348</name>
</gene>
<dbReference type="Proteomes" id="UP000054903">
    <property type="component" value="Unassembled WGS sequence"/>
</dbReference>
<evidence type="ECO:0000313" key="4">
    <source>
        <dbReference type="Proteomes" id="UP000054903"/>
    </source>
</evidence>